<dbReference type="Proteomes" id="UP001595593">
    <property type="component" value="Unassembled WGS sequence"/>
</dbReference>
<evidence type="ECO:0000256" key="1">
    <source>
        <dbReference type="ARBA" id="ARBA00004418"/>
    </source>
</evidence>
<keyword evidence="6" id="KW-1185">Reference proteome</keyword>
<gene>
    <name evidence="5" type="ORF">ACFOD4_07600</name>
</gene>
<keyword evidence="3" id="KW-0732">Signal</keyword>
<accession>A0ABV7FX02</accession>
<evidence type="ECO:0000256" key="3">
    <source>
        <dbReference type="ARBA" id="ARBA00022729"/>
    </source>
</evidence>
<comment type="caution">
    <text evidence="5">The sequence shown here is derived from an EMBL/GenBank/DDBJ whole genome shotgun (WGS) entry which is preliminary data.</text>
</comment>
<proteinExistence type="inferred from homology"/>
<dbReference type="Gene3D" id="3.10.105.10">
    <property type="entry name" value="Dipeptide-binding Protein, Domain 3"/>
    <property type="match status" value="1"/>
</dbReference>
<dbReference type="PIRSF" id="PIRSF002741">
    <property type="entry name" value="MppA"/>
    <property type="match status" value="1"/>
</dbReference>
<evidence type="ECO:0000313" key="5">
    <source>
        <dbReference type="EMBL" id="MFC3124919.1"/>
    </source>
</evidence>
<evidence type="ECO:0000259" key="4">
    <source>
        <dbReference type="Pfam" id="PF00496"/>
    </source>
</evidence>
<reference evidence="6" key="1">
    <citation type="journal article" date="2019" name="Int. J. Syst. Evol. Microbiol.">
        <title>The Global Catalogue of Microorganisms (GCM) 10K type strain sequencing project: providing services to taxonomists for standard genome sequencing and annotation.</title>
        <authorList>
            <consortium name="The Broad Institute Genomics Platform"/>
            <consortium name="The Broad Institute Genome Sequencing Center for Infectious Disease"/>
            <person name="Wu L."/>
            <person name="Ma J."/>
        </authorList>
    </citation>
    <scope>NUCLEOTIDE SEQUENCE [LARGE SCALE GENOMIC DNA]</scope>
    <source>
        <strain evidence="6">KCTC 52094</strain>
    </source>
</reference>
<dbReference type="PANTHER" id="PTHR30290">
    <property type="entry name" value="PERIPLASMIC BINDING COMPONENT OF ABC TRANSPORTER"/>
    <property type="match status" value="1"/>
</dbReference>
<dbReference type="EMBL" id="JBHRTN010000008">
    <property type="protein sequence ID" value="MFC3124919.1"/>
    <property type="molecule type" value="Genomic_DNA"/>
</dbReference>
<dbReference type="RefSeq" id="WP_379595344.1">
    <property type="nucleotide sequence ID" value="NZ_JBHRTN010000008.1"/>
</dbReference>
<dbReference type="InterPro" id="IPR000914">
    <property type="entry name" value="SBP_5_dom"/>
</dbReference>
<dbReference type="SUPFAM" id="SSF53850">
    <property type="entry name" value="Periplasmic binding protein-like II"/>
    <property type="match status" value="1"/>
</dbReference>
<comment type="subcellular location">
    <subcellularLocation>
        <location evidence="1">Periplasm</location>
    </subcellularLocation>
</comment>
<evidence type="ECO:0000256" key="2">
    <source>
        <dbReference type="ARBA" id="ARBA00005695"/>
    </source>
</evidence>
<sequence>MLTRRTLGLGALAGLGLHAMPRDAHAAPGELRVGAQNLAPWLDPGRDFSNVGSQFYWNAFDPLIGKDHTRAESVWQPGLATAWKQVSPTEMELTLRQGVKFHDGGAMTAEDVVFSLDRIINATFPPYTVRQRDTVPNMAKAEALNDTTIRVTAKRPEPLFETLLNAQQLMIVPKRYIASLGEGNAAFEAFALKPVGTGPYRIAEFVPGQRVVYERFDDFWGEKAPFRRVTIRRIPELSARITALANNEVDLITNLPPDQLSTVAGNRALRVESLVTPLFHVVIFNTQHEKMRSAKLRQALSLAVDRDTLNAALWDGKAVVPHTHAMAQFGPLAMPELKTFAHDPDRAKALLREAGYNGFPIRYDTATMYYTNGLVAAQAIQEMWGAVGVKIELNVGDAWTGTDPTMMARNWSNPMYYPDPAGCFGTMWGPTGNSVTEGRFKPDAEYVAEWERFRFSTDLAARQNSYGKLMQAIADDPPVLPLYQPYESFAMRGNVSWRPLPGHIPYVLDFRAGRVAMG</sequence>
<dbReference type="Pfam" id="PF00496">
    <property type="entry name" value="SBP_bac_5"/>
    <property type="match status" value="1"/>
</dbReference>
<feature type="domain" description="Solute-binding protein family 5" evidence="4">
    <location>
        <begin position="76"/>
        <end position="433"/>
    </location>
</feature>
<dbReference type="Gene3D" id="3.40.190.10">
    <property type="entry name" value="Periplasmic binding protein-like II"/>
    <property type="match status" value="1"/>
</dbReference>
<name>A0ABV7FX02_9PROT</name>
<evidence type="ECO:0000313" key="6">
    <source>
        <dbReference type="Proteomes" id="UP001595593"/>
    </source>
</evidence>
<dbReference type="PANTHER" id="PTHR30290:SF38">
    <property type="entry name" value="D,D-DIPEPTIDE-BINDING PERIPLASMIC PROTEIN DDPA-RELATED"/>
    <property type="match status" value="1"/>
</dbReference>
<organism evidence="5 6">
    <name type="scientific">Teichococcus globiformis</name>
    <dbReference type="NCBI Taxonomy" id="2307229"/>
    <lineage>
        <taxon>Bacteria</taxon>
        <taxon>Pseudomonadati</taxon>
        <taxon>Pseudomonadota</taxon>
        <taxon>Alphaproteobacteria</taxon>
        <taxon>Acetobacterales</taxon>
        <taxon>Roseomonadaceae</taxon>
        <taxon>Roseomonas</taxon>
    </lineage>
</organism>
<dbReference type="Gene3D" id="3.90.76.10">
    <property type="entry name" value="Dipeptide-binding Protein, Domain 1"/>
    <property type="match status" value="1"/>
</dbReference>
<protein>
    <submittedName>
        <fullName evidence="5">ABC transporter substrate-binding protein</fullName>
    </submittedName>
</protein>
<dbReference type="InterPro" id="IPR030678">
    <property type="entry name" value="Peptide/Ni-bd"/>
</dbReference>
<dbReference type="InterPro" id="IPR039424">
    <property type="entry name" value="SBP_5"/>
</dbReference>
<comment type="similarity">
    <text evidence="2">Belongs to the bacterial solute-binding protein 5 family.</text>
</comment>